<dbReference type="KEGG" id="adp:NCTC12871_00857"/>
<proteinExistence type="predicted"/>
<evidence type="ECO:0000256" key="1">
    <source>
        <dbReference type="SAM" id="SignalP"/>
    </source>
</evidence>
<dbReference type="NCBIfam" id="TIGR03757">
    <property type="entry name" value="conj_TIGR03757"/>
    <property type="match status" value="1"/>
</dbReference>
<evidence type="ECO:0000313" key="3">
    <source>
        <dbReference type="Proteomes" id="UP000279799"/>
    </source>
</evidence>
<dbReference type="InterPro" id="IPR011090">
    <property type="entry name" value="Integr_conj_element_PFL4709"/>
</dbReference>
<dbReference type="RefSeq" id="WP_126599310.1">
    <property type="nucleotide sequence ID" value="NZ_LR134510.1"/>
</dbReference>
<dbReference type="EMBL" id="LR134510">
    <property type="protein sequence ID" value="VEJ09404.1"/>
    <property type="molecule type" value="Genomic_DNA"/>
</dbReference>
<name>A0A448TTR3_9PAST</name>
<dbReference type="Proteomes" id="UP000279799">
    <property type="component" value="Chromosome"/>
</dbReference>
<dbReference type="AlphaFoldDB" id="A0A448TTR3"/>
<keyword evidence="1" id="KW-0732">Signal</keyword>
<keyword evidence="3" id="KW-1185">Reference proteome</keyword>
<accession>A0A448TTR3</accession>
<protein>
    <submittedName>
        <fullName evidence="2">Integrating conjugative element protein, PFL_4709 family</fullName>
    </submittedName>
</protein>
<organism evidence="2 3">
    <name type="scientific">Actinobacillus delphinicola</name>
    <dbReference type="NCBI Taxonomy" id="51161"/>
    <lineage>
        <taxon>Bacteria</taxon>
        <taxon>Pseudomonadati</taxon>
        <taxon>Pseudomonadota</taxon>
        <taxon>Gammaproteobacteria</taxon>
        <taxon>Pasteurellales</taxon>
        <taxon>Pasteurellaceae</taxon>
        <taxon>Actinobacillus</taxon>
    </lineage>
</organism>
<dbReference type="Pfam" id="PF07511">
    <property type="entry name" value="DUF1525"/>
    <property type="match status" value="1"/>
</dbReference>
<feature type="chain" id="PRO_5019525577" evidence="1">
    <location>
        <begin position="21"/>
        <end position="144"/>
    </location>
</feature>
<evidence type="ECO:0000313" key="2">
    <source>
        <dbReference type="EMBL" id="VEJ09404.1"/>
    </source>
</evidence>
<feature type="signal peptide" evidence="1">
    <location>
        <begin position="1"/>
        <end position="20"/>
    </location>
</feature>
<reference evidence="2 3" key="1">
    <citation type="submission" date="2018-12" db="EMBL/GenBank/DDBJ databases">
        <authorList>
            <consortium name="Pathogen Informatics"/>
        </authorList>
    </citation>
    <scope>NUCLEOTIDE SEQUENCE [LARGE SCALE GENOMIC DNA]</scope>
    <source>
        <strain evidence="2 3">NCTC12871</strain>
    </source>
</reference>
<sequence length="144" mass="16007">MKRCIIAVTSIMSPLVFANAALPHVEVLGFTTQYQPFVQAKLLDKQFQLDKLDELNAELSKGLPNNLQQAEAVMRQRINSPNGRKLVEQIENASTVISQAWQLGVKKSPAIVFIPTNGKPVVVYGQLNVATAVSIYRQRMEKKS</sequence>
<gene>
    <name evidence="2" type="ORF">NCTC12871_00857</name>
</gene>
<dbReference type="OrthoDB" id="8448784at2"/>